<name>A0A5C3LQR7_9AGAR</name>
<gene>
    <name evidence="2" type="ORF">BDQ12DRAFT_668825</name>
</gene>
<feature type="compositionally biased region" description="Polar residues" evidence="1">
    <location>
        <begin position="230"/>
        <end position="242"/>
    </location>
</feature>
<dbReference type="Proteomes" id="UP000308652">
    <property type="component" value="Unassembled WGS sequence"/>
</dbReference>
<evidence type="ECO:0000256" key="1">
    <source>
        <dbReference type="SAM" id="MobiDB-lite"/>
    </source>
</evidence>
<evidence type="ECO:0000313" key="3">
    <source>
        <dbReference type="Proteomes" id="UP000308652"/>
    </source>
</evidence>
<evidence type="ECO:0000313" key="2">
    <source>
        <dbReference type="EMBL" id="TFK35155.1"/>
    </source>
</evidence>
<feature type="region of interest" description="Disordered" evidence="1">
    <location>
        <begin position="162"/>
        <end position="191"/>
    </location>
</feature>
<protein>
    <submittedName>
        <fullName evidence="2">Uncharacterized protein</fullName>
    </submittedName>
</protein>
<accession>A0A5C3LQR7</accession>
<organism evidence="2 3">
    <name type="scientific">Crucibulum laeve</name>
    <dbReference type="NCBI Taxonomy" id="68775"/>
    <lineage>
        <taxon>Eukaryota</taxon>
        <taxon>Fungi</taxon>
        <taxon>Dikarya</taxon>
        <taxon>Basidiomycota</taxon>
        <taxon>Agaricomycotina</taxon>
        <taxon>Agaricomycetes</taxon>
        <taxon>Agaricomycetidae</taxon>
        <taxon>Agaricales</taxon>
        <taxon>Agaricineae</taxon>
        <taxon>Nidulariaceae</taxon>
        <taxon>Crucibulum</taxon>
    </lineage>
</organism>
<keyword evidence="3" id="KW-1185">Reference proteome</keyword>
<reference evidence="2 3" key="1">
    <citation type="journal article" date="2019" name="Nat. Ecol. Evol.">
        <title>Megaphylogeny resolves global patterns of mushroom evolution.</title>
        <authorList>
            <person name="Varga T."/>
            <person name="Krizsan K."/>
            <person name="Foldi C."/>
            <person name="Dima B."/>
            <person name="Sanchez-Garcia M."/>
            <person name="Sanchez-Ramirez S."/>
            <person name="Szollosi G.J."/>
            <person name="Szarkandi J.G."/>
            <person name="Papp V."/>
            <person name="Albert L."/>
            <person name="Andreopoulos W."/>
            <person name="Angelini C."/>
            <person name="Antonin V."/>
            <person name="Barry K.W."/>
            <person name="Bougher N.L."/>
            <person name="Buchanan P."/>
            <person name="Buyck B."/>
            <person name="Bense V."/>
            <person name="Catcheside P."/>
            <person name="Chovatia M."/>
            <person name="Cooper J."/>
            <person name="Damon W."/>
            <person name="Desjardin D."/>
            <person name="Finy P."/>
            <person name="Geml J."/>
            <person name="Haridas S."/>
            <person name="Hughes K."/>
            <person name="Justo A."/>
            <person name="Karasinski D."/>
            <person name="Kautmanova I."/>
            <person name="Kiss B."/>
            <person name="Kocsube S."/>
            <person name="Kotiranta H."/>
            <person name="LaButti K.M."/>
            <person name="Lechner B.E."/>
            <person name="Liimatainen K."/>
            <person name="Lipzen A."/>
            <person name="Lukacs Z."/>
            <person name="Mihaltcheva S."/>
            <person name="Morgado L.N."/>
            <person name="Niskanen T."/>
            <person name="Noordeloos M.E."/>
            <person name="Ohm R.A."/>
            <person name="Ortiz-Santana B."/>
            <person name="Ovrebo C."/>
            <person name="Racz N."/>
            <person name="Riley R."/>
            <person name="Savchenko A."/>
            <person name="Shiryaev A."/>
            <person name="Soop K."/>
            <person name="Spirin V."/>
            <person name="Szebenyi C."/>
            <person name="Tomsovsky M."/>
            <person name="Tulloss R.E."/>
            <person name="Uehling J."/>
            <person name="Grigoriev I.V."/>
            <person name="Vagvolgyi C."/>
            <person name="Papp T."/>
            <person name="Martin F.M."/>
            <person name="Miettinen O."/>
            <person name="Hibbett D.S."/>
            <person name="Nagy L.G."/>
        </authorList>
    </citation>
    <scope>NUCLEOTIDE SEQUENCE [LARGE SCALE GENOMIC DNA]</scope>
    <source>
        <strain evidence="2 3">CBS 166.37</strain>
    </source>
</reference>
<proteinExistence type="predicted"/>
<sequence length="251" mass="27079">MSFFKSASRILVWGSSLTDTSSKIAYDHYGDIFNAQISNSIVGGNDNKNIINSSSFSQRAFMGRVLQEGNLFLKEIFVEFSTYYMASTSALFSAKMAAAKTKFSENGTATNLNKAESATNATANGIKGHYGDIYNSNISNGFVGGYDNINSMYNVGFKQDHGAPVAEDENTPESSPPPATSGVDGRGANFIEPGIHEGYDYHLASLKKTVDGPELLAETKSLNREAYPVPNTSSSASVSKLQELSKAEERR</sequence>
<feature type="region of interest" description="Disordered" evidence="1">
    <location>
        <begin position="221"/>
        <end position="251"/>
    </location>
</feature>
<dbReference type="EMBL" id="ML213624">
    <property type="protein sequence ID" value="TFK35155.1"/>
    <property type="molecule type" value="Genomic_DNA"/>
</dbReference>
<dbReference type="AlphaFoldDB" id="A0A5C3LQR7"/>